<dbReference type="EMBL" id="LRPO01000014">
    <property type="protein sequence ID" value="KWZ82358.1"/>
    <property type="molecule type" value="Genomic_DNA"/>
</dbReference>
<gene>
    <name evidence="3" type="ORF">HMPREF3196_00341</name>
</gene>
<proteinExistence type="predicted"/>
<evidence type="ECO:0000313" key="4">
    <source>
        <dbReference type="Proteomes" id="UP000070092"/>
    </source>
</evidence>
<evidence type="ECO:0008006" key="5">
    <source>
        <dbReference type="Google" id="ProtNLM"/>
    </source>
</evidence>
<organism evidence="3 4">
    <name type="scientific">Bifidobacterium bifidum</name>
    <dbReference type="NCBI Taxonomy" id="1681"/>
    <lineage>
        <taxon>Bacteria</taxon>
        <taxon>Bacillati</taxon>
        <taxon>Actinomycetota</taxon>
        <taxon>Actinomycetes</taxon>
        <taxon>Bifidobacteriales</taxon>
        <taxon>Bifidobacteriaceae</taxon>
        <taxon>Bifidobacterium</taxon>
    </lineage>
</organism>
<dbReference type="GO" id="GO:0005975">
    <property type="term" value="P:carbohydrate metabolic process"/>
    <property type="evidence" value="ECO:0007669"/>
    <property type="project" value="UniProtKB-ARBA"/>
</dbReference>
<reference evidence="3 4" key="1">
    <citation type="submission" date="2016-01" db="EMBL/GenBank/DDBJ databases">
        <authorList>
            <person name="Oliw E.H."/>
        </authorList>
    </citation>
    <scope>NUCLEOTIDE SEQUENCE [LARGE SCALE GENOMIC DNA]</scope>
    <source>
        <strain evidence="3 4">MJR8628B</strain>
    </source>
</reference>
<feature type="transmembrane region" description="Helical" evidence="2">
    <location>
        <begin position="216"/>
        <end position="237"/>
    </location>
</feature>
<feature type="region of interest" description="Disordered" evidence="1">
    <location>
        <begin position="190"/>
        <end position="212"/>
    </location>
</feature>
<feature type="transmembrane region" description="Helical" evidence="2">
    <location>
        <begin position="12"/>
        <end position="34"/>
    </location>
</feature>
<evidence type="ECO:0000256" key="1">
    <source>
        <dbReference type="SAM" id="MobiDB-lite"/>
    </source>
</evidence>
<dbReference type="RefSeq" id="WP_047284936.1">
    <property type="nucleotide sequence ID" value="NZ_JADMZN010000008.1"/>
</dbReference>
<dbReference type="Gene3D" id="2.60.40.10">
    <property type="entry name" value="Immunoglobulins"/>
    <property type="match status" value="1"/>
</dbReference>
<comment type="caution">
    <text evidence="3">The sequence shown here is derived from an EMBL/GenBank/DDBJ whole genome shotgun (WGS) entry which is preliminary data.</text>
</comment>
<dbReference type="AlphaFoldDB" id="A0A0H2PRS2"/>
<name>A0A0H2PRS2_BIFBI</name>
<keyword evidence="2" id="KW-1133">Transmembrane helix</keyword>
<sequence>MLDLHSGSEYGAARIAAMIAAAVTIVLTVLAAFGSMVPYAQADSFGALTINAVWGRDTASPKLLADDTYSIVRVATVTTNNDGSVSSYKTVGDFSGLTADWERLTSSEYHDAAKKLAAHAAKNKLYQHSGTTNVAGQLTFQNLPLGLYLVSRTSSAKANKAYDCDPFLISIPGSGGTSADLNITVEPKFSTGTPVVPPEDNPSEEPGNPGLIGRTGAAVGSIAAAAGLMLLVAFILFRLRMRRRIRDVNSAGKSHTDDLFVCENNAPKSPLLAALPKHHVESNTWS</sequence>
<dbReference type="PATRIC" id="fig|1681.46.peg.711"/>
<accession>A0A0H2PRS2</accession>
<evidence type="ECO:0000313" key="3">
    <source>
        <dbReference type="EMBL" id="KWZ82358.1"/>
    </source>
</evidence>
<dbReference type="Proteomes" id="UP000070092">
    <property type="component" value="Unassembled WGS sequence"/>
</dbReference>
<protein>
    <recommendedName>
        <fullName evidence="5">Cell surface protein</fullName>
    </recommendedName>
</protein>
<evidence type="ECO:0000256" key="2">
    <source>
        <dbReference type="SAM" id="Phobius"/>
    </source>
</evidence>
<keyword evidence="2" id="KW-0812">Transmembrane</keyword>
<keyword evidence="2" id="KW-0472">Membrane</keyword>
<dbReference type="InterPro" id="IPR013783">
    <property type="entry name" value="Ig-like_fold"/>
</dbReference>